<dbReference type="EMBL" id="HBIW01008138">
    <property type="protein sequence ID" value="CAE0691444.1"/>
    <property type="molecule type" value="Transcribed_RNA"/>
</dbReference>
<evidence type="ECO:0000256" key="1">
    <source>
        <dbReference type="ARBA" id="ARBA00001961"/>
    </source>
</evidence>
<name>A0A7S3ZRN3_9STRA</name>
<dbReference type="PANTHER" id="PTHR10869:SF246">
    <property type="entry name" value="TRANSMEMBRANE PROLYL 4-HYDROXYLASE"/>
    <property type="match status" value="1"/>
</dbReference>
<dbReference type="Proteomes" id="UP000789595">
    <property type="component" value="Unassembled WGS sequence"/>
</dbReference>
<dbReference type="GO" id="GO:0031418">
    <property type="term" value="F:L-ascorbic acid binding"/>
    <property type="evidence" value="ECO:0007669"/>
    <property type="project" value="InterPro"/>
</dbReference>
<organism evidence="7">
    <name type="scientific">Pelagomonas calceolata</name>
    <dbReference type="NCBI Taxonomy" id="35677"/>
    <lineage>
        <taxon>Eukaryota</taxon>
        <taxon>Sar</taxon>
        <taxon>Stramenopiles</taxon>
        <taxon>Ochrophyta</taxon>
        <taxon>Pelagophyceae</taxon>
        <taxon>Pelagomonadales</taxon>
        <taxon>Pelagomonadaceae</taxon>
        <taxon>Pelagomonas</taxon>
    </lineage>
</organism>
<evidence type="ECO:0000313" key="8">
    <source>
        <dbReference type="EMBL" id="CAH0371830.1"/>
    </source>
</evidence>
<feature type="domain" description="Prolyl 4-hydroxylase alpha subunit" evidence="6">
    <location>
        <begin position="66"/>
        <end position="261"/>
    </location>
</feature>
<keyword evidence="4" id="KW-0560">Oxidoreductase</keyword>
<keyword evidence="9" id="KW-1185">Reference proteome</keyword>
<evidence type="ECO:0000313" key="7">
    <source>
        <dbReference type="EMBL" id="CAE0691444.1"/>
    </source>
</evidence>
<evidence type="ECO:0000256" key="5">
    <source>
        <dbReference type="ARBA" id="ARBA00023004"/>
    </source>
</evidence>
<dbReference type="Gene3D" id="2.60.120.620">
    <property type="entry name" value="q2cbj1_9rhob like domain"/>
    <property type="match status" value="1"/>
</dbReference>
<evidence type="ECO:0000259" key="6">
    <source>
        <dbReference type="SMART" id="SM00702"/>
    </source>
</evidence>
<dbReference type="InterPro" id="IPR045054">
    <property type="entry name" value="P4HA-like"/>
</dbReference>
<dbReference type="GO" id="GO:0005506">
    <property type="term" value="F:iron ion binding"/>
    <property type="evidence" value="ECO:0007669"/>
    <property type="project" value="InterPro"/>
</dbReference>
<reference evidence="7" key="1">
    <citation type="submission" date="2021-01" db="EMBL/GenBank/DDBJ databases">
        <authorList>
            <person name="Corre E."/>
            <person name="Pelletier E."/>
            <person name="Niang G."/>
            <person name="Scheremetjew M."/>
            <person name="Finn R."/>
            <person name="Kale V."/>
            <person name="Holt S."/>
            <person name="Cochrane G."/>
            <person name="Meng A."/>
            <person name="Brown T."/>
            <person name="Cohen L."/>
        </authorList>
    </citation>
    <scope>NUCLEOTIDE SEQUENCE</scope>
    <source>
        <strain evidence="7">CCMP1756</strain>
    </source>
</reference>
<protein>
    <recommendedName>
        <fullName evidence="6">Prolyl 4-hydroxylase alpha subunit domain-containing protein</fullName>
    </recommendedName>
</protein>
<accession>A0A7S3ZRN3</accession>
<dbReference type="EMBL" id="CAKKNE010000003">
    <property type="protein sequence ID" value="CAH0371830.1"/>
    <property type="molecule type" value="Genomic_DNA"/>
</dbReference>
<dbReference type="InterPro" id="IPR006620">
    <property type="entry name" value="Pro_4_hyd_alph"/>
</dbReference>
<dbReference type="GO" id="GO:0005783">
    <property type="term" value="C:endoplasmic reticulum"/>
    <property type="evidence" value="ECO:0007669"/>
    <property type="project" value="TreeGrafter"/>
</dbReference>
<dbReference type="PANTHER" id="PTHR10869">
    <property type="entry name" value="PROLYL 4-HYDROXYLASE ALPHA SUBUNIT"/>
    <property type="match status" value="1"/>
</dbReference>
<proteinExistence type="predicted"/>
<evidence type="ECO:0000256" key="4">
    <source>
        <dbReference type="ARBA" id="ARBA00023002"/>
    </source>
</evidence>
<dbReference type="SMART" id="SM00702">
    <property type="entry name" value="P4Hc"/>
    <property type="match status" value="1"/>
</dbReference>
<evidence type="ECO:0000313" key="9">
    <source>
        <dbReference type="Proteomes" id="UP000789595"/>
    </source>
</evidence>
<dbReference type="GO" id="GO:0004656">
    <property type="term" value="F:procollagen-proline 4-dioxygenase activity"/>
    <property type="evidence" value="ECO:0007669"/>
    <property type="project" value="TreeGrafter"/>
</dbReference>
<evidence type="ECO:0000256" key="2">
    <source>
        <dbReference type="ARBA" id="ARBA00022723"/>
    </source>
</evidence>
<dbReference type="InterPro" id="IPR044862">
    <property type="entry name" value="Pro_4_hyd_alph_FE2OG_OXY"/>
</dbReference>
<keyword evidence="3" id="KW-0223">Dioxygenase</keyword>
<sequence>MHRSLVVGVLLGADALRPAPRRRVAPRPQSVATADAQDEIMATIGAAWETAPNTRDFDVTLEHRAPPVLKIQNFLSDAECAQIIEAARGDDVEVCEEYLNHRVNEDGAVATSGYSEEQAQEALEWSDGATSGLRVRMPSDILDLVAPKALSLLGLSHRNYRFKEELYYRPDRATVIVRDATVVRYREGEGVAPHVDGKDATLLVYLNTCRGGGHTVFPEDGLAFPPRQGGALLYDSRLDLLHYAAPVHAGHEKWILQLLIDHRLPPGHEHMPLVDWDTGAIIPG</sequence>
<reference evidence="8" key="2">
    <citation type="submission" date="2021-11" db="EMBL/GenBank/DDBJ databases">
        <authorList>
            <consortium name="Genoscope - CEA"/>
            <person name="William W."/>
        </authorList>
    </citation>
    <scope>NUCLEOTIDE SEQUENCE</scope>
</reference>
<dbReference type="AlphaFoldDB" id="A0A7S3ZRN3"/>
<keyword evidence="5" id="KW-0408">Iron</keyword>
<evidence type="ECO:0000256" key="3">
    <source>
        <dbReference type="ARBA" id="ARBA00022964"/>
    </source>
</evidence>
<comment type="cofactor">
    <cofactor evidence="1">
        <name>L-ascorbate</name>
        <dbReference type="ChEBI" id="CHEBI:38290"/>
    </cofactor>
</comment>
<gene>
    <name evidence="7" type="ORF">PCAL00307_LOCUS6880</name>
    <name evidence="8" type="ORF">PECAL_3P17850</name>
</gene>
<keyword evidence="2" id="KW-0479">Metal-binding</keyword>
<dbReference type="OrthoDB" id="4356at2759"/>
<dbReference type="Pfam" id="PF13640">
    <property type="entry name" value="2OG-FeII_Oxy_3"/>
    <property type="match status" value="1"/>
</dbReference>